<proteinExistence type="predicted"/>
<accession>A0ACB7XTP5</accession>
<dbReference type="Proteomes" id="UP000828048">
    <property type="component" value="Chromosome 1"/>
</dbReference>
<gene>
    <name evidence="1" type="ORF">Vadar_028373</name>
</gene>
<keyword evidence="2" id="KW-1185">Reference proteome</keyword>
<protein>
    <submittedName>
        <fullName evidence="1">Uncharacterized protein</fullName>
    </submittedName>
</protein>
<comment type="caution">
    <text evidence="1">The sequence shown here is derived from an EMBL/GenBank/DDBJ whole genome shotgun (WGS) entry which is preliminary data.</text>
</comment>
<evidence type="ECO:0000313" key="2">
    <source>
        <dbReference type="Proteomes" id="UP000828048"/>
    </source>
</evidence>
<reference evidence="1 2" key="1">
    <citation type="journal article" date="2021" name="Hortic Res">
        <title>High-quality reference genome and annotation aids understanding of berry development for evergreen blueberry (Vaccinium darrowii).</title>
        <authorList>
            <person name="Yu J."/>
            <person name="Hulse-Kemp A.M."/>
            <person name="Babiker E."/>
            <person name="Staton M."/>
        </authorList>
    </citation>
    <scope>NUCLEOTIDE SEQUENCE [LARGE SCALE GENOMIC DNA]</scope>
    <source>
        <strain evidence="2">cv. NJ 8807/NJ 8810</strain>
        <tissue evidence="1">Young leaf</tissue>
    </source>
</reference>
<organism evidence="1 2">
    <name type="scientific">Vaccinium darrowii</name>
    <dbReference type="NCBI Taxonomy" id="229202"/>
    <lineage>
        <taxon>Eukaryota</taxon>
        <taxon>Viridiplantae</taxon>
        <taxon>Streptophyta</taxon>
        <taxon>Embryophyta</taxon>
        <taxon>Tracheophyta</taxon>
        <taxon>Spermatophyta</taxon>
        <taxon>Magnoliopsida</taxon>
        <taxon>eudicotyledons</taxon>
        <taxon>Gunneridae</taxon>
        <taxon>Pentapetalae</taxon>
        <taxon>asterids</taxon>
        <taxon>Ericales</taxon>
        <taxon>Ericaceae</taxon>
        <taxon>Vaccinioideae</taxon>
        <taxon>Vaccinieae</taxon>
        <taxon>Vaccinium</taxon>
    </lineage>
</organism>
<name>A0ACB7XTP5_9ERIC</name>
<dbReference type="EMBL" id="CM037151">
    <property type="protein sequence ID" value="KAH7844469.1"/>
    <property type="molecule type" value="Genomic_DNA"/>
</dbReference>
<evidence type="ECO:0000313" key="1">
    <source>
        <dbReference type="EMBL" id="KAH7844469.1"/>
    </source>
</evidence>
<sequence length="167" mass="18340">MADKNSWNPIVLFDISIDNRSTGHVVRELFADTVPLTATNFLLHCTGENGASFHYKGTSFYRVFRDFMCQGGDTSEGNGTGGKSIYGLTIADENFENQHTEPGILSMANRMDVIRAVEKVGTASGRPSRNVIVTVLDGLTPHRLVHNQQSPHSSKAYHLQSQPPPQP</sequence>